<dbReference type="Pfam" id="PF18911">
    <property type="entry name" value="PKD_4"/>
    <property type="match status" value="1"/>
</dbReference>
<name>A0A538SU77_UNCEI</name>
<dbReference type="GO" id="GO:0016798">
    <property type="term" value="F:hydrolase activity, acting on glycosyl bonds"/>
    <property type="evidence" value="ECO:0007669"/>
    <property type="project" value="InterPro"/>
</dbReference>
<proteinExistence type="predicted"/>
<gene>
    <name evidence="3" type="ORF">E6K72_07110</name>
</gene>
<dbReference type="InterPro" id="IPR003305">
    <property type="entry name" value="CenC_carb-bd"/>
</dbReference>
<evidence type="ECO:0000313" key="4">
    <source>
        <dbReference type="Proteomes" id="UP000317716"/>
    </source>
</evidence>
<dbReference type="EMBL" id="VBOS01000240">
    <property type="protein sequence ID" value="TMQ54938.1"/>
    <property type="molecule type" value="Genomic_DNA"/>
</dbReference>
<dbReference type="InterPro" id="IPR000601">
    <property type="entry name" value="PKD_dom"/>
</dbReference>
<dbReference type="SMART" id="SM00089">
    <property type="entry name" value="PKD"/>
    <property type="match status" value="1"/>
</dbReference>
<dbReference type="Gene3D" id="2.60.40.10">
    <property type="entry name" value="Immunoglobulins"/>
    <property type="match status" value="1"/>
</dbReference>
<dbReference type="Gene3D" id="2.60.40.4070">
    <property type="match status" value="1"/>
</dbReference>
<dbReference type="InterPro" id="IPR022409">
    <property type="entry name" value="PKD/Chitinase_dom"/>
</dbReference>
<keyword evidence="1" id="KW-0378">Hydrolase</keyword>
<dbReference type="Gene3D" id="2.60.120.260">
    <property type="entry name" value="Galactose-binding domain-like"/>
    <property type="match status" value="1"/>
</dbReference>
<protein>
    <submittedName>
        <fullName evidence="3">PKD domain-containing protein</fullName>
    </submittedName>
</protein>
<evidence type="ECO:0000259" key="2">
    <source>
        <dbReference type="PROSITE" id="PS50093"/>
    </source>
</evidence>
<dbReference type="Pfam" id="PF02018">
    <property type="entry name" value="CBM_4_9"/>
    <property type="match status" value="1"/>
</dbReference>
<sequence length="434" mass="45494">MIRIFEYANGTKVGQLDSPAVTLSPAWQRLDADYTVSQTGSVIYFTVRDNPVAAAESFNLDDAFVCPPGGPPPDQAPNGVISAPGAAVGITAGQSVNFTGAGTDPDNHLPLTYLWDFGGGATNTTQQNPGDVMFANPGTYTVTFTATDALGLADPTPDSRIITVYAAGGCPASLLPNPSFETDVTGWKGIGATIARVAGGSSGSFSCRVTSPASTSAFYVEDSPRTVGSTTGVGYHFGASVRSDAAHGVCRIRIMEYLNNTKVGELDSPVVTLSPSWQRLEVSYTPVQTGSALYFTVKDNPVVAAEAFDVDDCSYCPLARSTASAAQVKAASAEMEEAVAFGARIRSLVAPNPVVGASLLKFSTLRSGPLHVAIFDVSGRRVRALADDSQSPAGFHALLLDERGDHGARLDSGVYFYRIRSADGLEQGRFLIMH</sequence>
<reference evidence="3 4" key="1">
    <citation type="journal article" date="2019" name="Nat. Microbiol.">
        <title>Mediterranean grassland soil C-N compound turnover is dependent on rainfall and depth, and is mediated by genomically divergent microorganisms.</title>
        <authorList>
            <person name="Diamond S."/>
            <person name="Andeer P.F."/>
            <person name="Li Z."/>
            <person name="Crits-Christoph A."/>
            <person name="Burstein D."/>
            <person name="Anantharaman K."/>
            <person name="Lane K.R."/>
            <person name="Thomas B.C."/>
            <person name="Pan C."/>
            <person name="Northen T.R."/>
            <person name="Banfield J.F."/>
        </authorList>
    </citation>
    <scope>NUCLEOTIDE SEQUENCE [LARGE SCALE GENOMIC DNA]</scope>
    <source>
        <strain evidence="3">WS_2</strain>
    </source>
</reference>
<evidence type="ECO:0000256" key="1">
    <source>
        <dbReference type="ARBA" id="ARBA00022801"/>
    </source>
</evidence>
<dbReference type="Proteomes" id="UP000317716">
    <property type="component" value="Unassembled WGS sequence"/>
</dbReference>
<dbReference type="PROSITE" id="PS50093">
    <property type="entry name" value="PKD"/>
    <property type="match status" value="1"/>
</dbReference>
<dbReference type="CDD" id="cd00146">
    <property type="entry name" value="PKD"/>
    <property type="match status" value="1"/>
</dbReference>
<dbReference type="AlphaFoldDB" id="A0A538SU77"/>
<accession>A0A538SU77</accession>
<feature type="domain" description="PKD" evidence="2">
    <location>
        <begin position="91"/>
        <end position="151"/>
    </location>
</feature>
<evidence type="ECO:0000313" key="3">
    <source>
        <dbReference type="EMBL" id="TMQ54938.1"/>
    </source>
</evidence>
<dbReference type="InterPro" id="IPR013783">
    <property type="entry name" value="Ig-like_fold"/>
</dbReference>
<comment type="caution">
    <text evidence="3">The sequence shown here is derived from an EMBL/GenBank/DDBJ whole genome shotgun (WGS) entry which is preliminary data.</text>
</comment>
<dbReference type="InterPro" id="IPR026444">
    <property type="entry name" value="Secre_tail"/>
</dbReference>
<organism evidence="3 4">
    <name type="scientific">Eiseniibacteriota bacterium</name>
    <dbReference type="NCBI Taxonomy" id="2212470"/>
    <lineage>
        <taxon>Bacteria</taxon>
        <taxon>Candidatus Eiseniibacteriota</taxon>
    </lineage>
</organism>
<dbReference type="NCBIfam" id="TIGR04183">
    <property type="entry name" value="Por_Secre_tail"/>
    <property type="match status" value="1"/>
</dbReference>
<dbReference type="InterPro" id="IPR035986">
    <property type="entry name" value="PKD_dom_sf"/>
</dbReference>
<dbReference type="SUPFAM" id="SSF49299">
    <property type="entry name" value="PKD domain"/>
    <property type="match status" value="1"/>
</dbReference>